<dbReference type="Pfam" id="PF13426">
    <property type="entry name" value="PAS_9"/>
    <property type="match status" value="1"/>
</dbReference>
<dbReference type="InterPro" id="IPR000014">
    <property type="entry name" value="PAS"/>
</dbReference>
<keyword evidence="6" id="KW-0902">Two-component regulatory system</keyword>
<keyword evidence="4" id="KW-0808">Transferase</keyword>
<comment type="catalytic activity">
    <reaction evidence="1">
        <text>ATP + protein L-histidine = ADP + protein N-phospho-L-histidine.</text>
        <dbReference type="EC" id="2.7.13.3"/>
    </reaction>
</comment>
<feature type="domain" description="PAS" evidence="8">
    <location>
        <begin position="14"/>
        <end position="82"/>
    </location>
</feature>
<dbReference type="InterPro" id="IPR003594">
    <property type="entry name" value="HATPase_dom"/>
</dbReference>
<dbReference type="RefSeq" id="WP_338258395.1">
    <property type="nucleotide sequence ID" value="NZ_BSRI01000002.1"/>
</dbReference>
<dbReference type="SMART" id="SM00086">
    <property type="entry name" value="PAC"/>
    <property type="match status" value="3"/>
</dbReference>
<dbReference type="SMART" id="SM00388">
    <property type="entry name" value="HisKA"/>
    <property type="match status" value="1"/>
</dbReference>
<feature type="domain" description="Histidine kinase" evidence="7">
    <location>
        <begin position="507"/>
        <end position="723"/>
    </location>
</feature>
<dbReference type="PANTHER" id="PTHR43304:SF1">
    <property type="entry name" value="PAC DOMAIN-CONTAINING PROTEIN"/>
    <property type="match status" value="1"/>
</dbReference>
<evidence type="ECO:0000256" key="6">
    <source>
        <dbReference type="ARBA" id="ARBA00023012"/>
    </source>
</evidence>
<dbReference type="SMART" id="SM00091">
    <property type="entry name" value="PAS"/>
    <property type="match status" value="4"/>
</dbReference>
<feature type="domain" description="PAS" evidence="8">
    <location>
        <begin position="253"/>
        <end position="323"/>
    </location>
</feature>
<evidence type="ECO:0000313" key="11">
    <source>
        <dbReference type="Proteomes" id="UP001344906"/>
    </source>
</evidence>
<dbReference type="InterPro" id="IPR052162">
    <property type="entry name" value="Sensor_kinase/Photoreceptor"/>
</dbReference>
<dbReference type="Pfam" id="PF02518">
    <property type="entry name" value="HATPase_c"/>
    <property type="match status" value="1"/>
</dbReference>
<dbReference type="SUPFAM" id="SSF55874">
    <property type="entry name" value="ATPase domain of HSP90 chaperone/DNA topoisomerase II/histidine kinase"/>
    <property type="match status" value="1"/>
</dbReference>
<dbReference type="Pfam" id="PF08447">
    <property type="entry name" value="PAS_3"/>
    <property type="match status" value="1"/>
</dbReference>
<organism evidence="10 11">
    <name type="scientific">Dictyobacter halimunensis</name>
    <dbReference type="NCBI Taxonomy" id="3026934"/>
    <lineage>
        <taxon>Bacteria</taxon>
        <taxon>Bacillati</taxon>
        <taxon>Chloroflexota</taxon>
        <taxon>Ktedonobacteria</taxon>
        <taxon>Ktedonobacterales</taxon>
        <taxon>Dictyobacteraceae</taxon>
        <taxon>Dictyobacter</taxon>
    </lineage>
</organism>
<feature type="domain" description="PAC" evidence="9">
    <location>
        <begin position="326"/>
        <end position="379"/>
    </location>
</feature>
<comment type="caution">
    <text evidence="10">The sequence shown here is derived from an EMBL/GenBank/DDBJ whole genome shotgun (WGS) entry which is preliminary data.</text>
</comment>
<dbReference type="InterPro" id="IPR013656">
    <property type="entry name" value="PAS_4"/>
</dbReference>
<feature type="domain" description="PAC" evidence="9">
    <location>
        <begin position="207"/>
        <end position="259"/>
    </location>
</feature>
<dbReference type="InterPro" id="IPR013655">
    <property type="entry name" value="PAS_fold_3"/>
</dbReference>
<dbReference type="InterPro" id="IPR005467">
    <property type="entry name" value="His_kinase_dom"/>
</dbReference>
<dbReference type="PRINTS" id="PR00344">
    <property type="entry name" value="BCTRLSENSOR"/>
</dbReference>
<dbReference type="CDD" id="cd00082">
    <property type="entry name" value="HisKA"/>
    <property type="match status" value="1"/>
</dbReference>
<dbReference type="Gene3D" id="3.30.565.10">
    <property type="entry name" value="Histidine kinase-like ATPase, C-terminal domain"/>
    <property type="match status" value="1"/>
</dbReference>
<sequence>MALDKRTRGVTSASRDTLIQILETLPDALYVIDSDARIVYANERAQVLAGSSREHIYGKVLWRHVPQLTSPALYQAVQKTMQTREPTEVAYISPATNLRLHASLSHTDEGLSIFIREDSDPQHLQDFYRQDEQIYRNLLEGFVGGVMILTPEGLILDINQRPLVDARIQREKVIGKPFADLPAWSYDPAVQQRLRAAIERAGKGENVQFEARIHPRDDLYLDILTTITPHYNGRQQVVYLICAGQDITEHKQIEKELRALVDDIPQFVWMAGPDGAITYNNQRLIDYLAMLHEQAEGNGWMVAVHPDDLPGVRKLWRSSVRKGVPYEVEHRLRDGASGAYRWFLVRGVPQRDARGTIRSWIGSCTDIDEQKRIEEALRQSQEQANVLMSSSIIGINISEGEQIVSANDTFLRMTGYTRDDLRNGKINWMHMTPPEYVDRTRQAHRELDTQPAMTPYEKEYICKDGSHLPVIVGRVTLPCNPSQGIAFVLDNTARKELERRKDDFINMASHELGNPLTAVKMQLSLMRRQLTRQGLQVPVSAFSLMETQLNIISRLIDELLDVSRIQNGKLEYRREMVDIDELLHEIIDTLQQINPDHTIRVSGTATIRLMSDRDRLGQVFTNLISNAIKYSPNAETVEIDLDASSETITIRVHDHGLGIPREQCDKIFERFYRVSTLRQKSIPGLGMGLYIVAEIVKHYGGVISVDSEIGKGSTFTVTLPIKDASDSHC</sequence>
<evidence type="ECO:0000256" key="3">
    <source>
        <dbReference type="ARBA" id="ARBA00022553"/>
    </source>
</evidence>
<proteinExistence type="predicted"/>
<gene>
    <name evidence="10" type="ORF">KDH_79190</name>
</gene>
<dbReference type="Pfam" id="PF00512">
    <property type="entry name" value="HisKA"/>
    <property type="match status" value="1"/>
</dbReference>
<dbReference type="Gene3D" id="1.10.287.130">
    <property type="match status" value="1"/>
</dbReference>
<keyword evidence="11" id="KW-1185">Reference proteome</keyword>
<dbReference type="InterPro" id="IPR001610">
    <property type="entry name" value="PAC"/>
</dbReference>
<protein>
    <recommendedName>
        <fullName evidence="2">histidine kinase</fullName>
        <ecNumber evidence="2">2.7.13.3</ecNumber>
    </recommendedName>
</protein>
<dbReference type="CDD" id="cd00075">
    <property type="entry name" value="HATPase"/>
    <property type="match status" value="1"/>
</dbReference>
<dbReference type="EMBL" id="BSRI01000002">
    <property type="protein sequence ID" value="GLV61102.1"/>
    <property type="molecule type" value="Genomic_DNA"/>
</dbReference>
<dbReference type="PROSITE" id="PS50112">
    <property type="entry name" value="PAS"/>
    <property type="match status" value="2"/>
</dbReference>
<keyword evidence="3" id="KW-0597">Phosphoprotein</keyword>
<dbReference type="EC" id="2.7.13.3" evidence="2"/>
<evidence type="ECO:0000256" key="5">
    <source>
        <dbReference type="ARBA" id="ARBA00022777"/>
    </source>
</evidence>
<dbReference type="Proteomes" id="UP001344906">
    <property type="component" value="Unassembled WGS sequence"/>
</dbReference>
<dbReference type="CDD" id="cd00130">
    <property type="entry name" value="PAS"/>
    <property type="match status" value="4"/>
</dbReference>
<dbReference type="SMART" id="SM00387">
    <property type="entry name" value="HATPase_c"/>
    <property type="match status" value="1"/>
</dbReference>
<dbReference type="InterPro" id="IPR000700">
    <property type="entry name" value="PAS-assoc_C"/>
</dbReference>
<evidence type="ECO:0000313" key="10">
    <source>
        <dbReference type="EMBL" id="GLV61102.1"/>
    </source>
</evidence>
<dbReference type="InterPro" id="IPR035965">
    <property type="entry name" value="PAS-like_dom_sf"/>
</dbReference>
<dbReference type="NCBIfam" id="TIGR00229">
    <property type="entry name" value="sensory_box"/>
    <property type="match status" value="4"/>
</dbReference>
<keyword evidence="5" id="KW-0418">Kinase</keyword>
<evidence type="ECO:0000259" key="8">
    <source>
        <dbReference type="PROSITE" id="PS50112"/>
    </source>
</evidence>
<reference evidence="10 11" key="1">
    <citation type="submission" date="2023-02" db="EMBL/GenBank/DDBJ databases">
        <title>Dictyobacter halimunensis sp. nov., a new member of the class Ktedonobacteria from forest soil in a geothermal area.</title>
        <authorList>
            <person name="Rachmania M.K."/>
            <person name="Ningsih F."/>
            <person name="Sakai Y."/>
            <person name="Yabe S."/>
            <person name="Yokota A."/>
            <person name="Sjamsuridzal W."/>
        </authorList>
    </citation>
    <scope>NUCLEOTIDE SEQUENCE [LARGE SCALE GENOMIC DNA]</scope>
    <source>
        <strain evidence="10 11">S3.2.2.5</strain>
    </source>
</reference>
<dbReference type="Pfam" id="PF08448">
    <property type="entry name" value="PAS_4"/>
    <property type="match status" value="2"/>
</dbReference>
<dbReference type="PROSITE" id="PS50109">
    <property type="entry name" value="HIS_KIN"/>
    <property type="match status" value="1"/>
</dbReference>
<dbReference type="PANTHER" id="PTHR43304">
    <property type="entry name" value="PHYTOCHROME-LIKE PROTEIN CPH1"/>
    <property type="match status" value="1"/>
</dbReference>
<evidence type="ECO:0000256" key="1">
    <source>
        <dbReference type="ARBA" id="ARBA00000085"/>
    </source>
</evidence>
<evidence type="ECO:0000256" key="4">
    <source>
        <dbReference type="ARBA" id="ARBA00022679"/>
    </source>
</evidence>
<dbReference type="InterPro" id="IPR004358">
    <property type="entry name" value="Sig_transdc_His_kin-like_C"/>
</dbReference>
<dbReference type="InterPro" id="IPR003661">
    <property type="entry name" value="HisK_dim/P_dom"/>
</dbReference>
<dbReference type="InterPro" id="IPR036890">
    <property type="entry name" value="HATPase_C_sf"/>
</dbReference>
<evidence type="ECO:0000256" key="2">
    <source>
        <dbReference type="ARBA" id="ARBA00012438"/>
    </source>
</evidence>
<dbReference type="PROSITE" id="PS50113">
    <property type="entry name" value="PAC"/>
    <property type="match status" value="2"/>
</dbReference>
<dbReference type="InterPro" id="IPR036097">
    <property type="entry name" value="HisK_dim/P_sf"/>
</dbReference>
<accession>A0ABQ6G6A6</accession>
<dbReference type="SUPFAM" id="SSF55785">
    <property type="entry name" value="PYP-like sensor domain (PAS domain)"/>
    <property type="match status" value="4"/>
</dbReference>
<evidence type="ECO:0000259" key="9">
    <source>
        <dbReference type="PROSITE" id="PS50113"/>
    </source>
</evidence>
<evidence type="ECO:0000259" key="7">
    <source>
        <dbReference type="PROSITE" id="PS50109"/>
    </source>
</evidence>
<dbReference type="Gene3D" id="3.30.450.20">
    <property type="entry name" value="PAS domain"/>
    <property type="match status" value="4"/>
</dbReference>
<name>A0ABQ6G6A6_9CHLR</name>
<dbReference type="SUPFAM" id="SSF47384">
    <property type="entry name" value="Homodimeric domain of signal transducing histidine kinase"/>
    <property type="match status" value="1"/>
</dbReference>